<evidence type="ECO:0000256" key="3">
    <source>
        <dbReference type="ARBA" id="ARBA00022630"/>
    </source>
</evidence>
<keyword evidence="3" id="KW-0285">Flavoprotein</keyword>
<evidence type="ECO:0000256" key="4">
    <source>
        <dbReference type="ARBA" id="ARBA00022827"/>
    </source>
</evidence>
<organism evidence="7 8">
    <name type="scientific">Rufibacter immobilis</name>
    <dbReference type="NCBI Taxonomy" id="1348778"/>
    <lineage>
        <taxon>Bacteria</taxon>
        <taxon>Pseudomonadati</taxon>
        <taxon>Bacteroidota</taxon>
        <taxon>Cytophagia</taxon>
        <taxon>Cytophagales</taxon>
        <taxon>Hymenobacteraceae</taxon>
        <taxon>Rufibacter</taxon>
    </lineage>
</organism>
<dbReference type="EMBL" id="RJJE01000001">
    <property type="protein sequence ID" value="RNI32982.1"/>
    <property type="molecule type" value="Genomic_DNA"/>
</dbReference>
<comment type="caution">
    <text evidence="7">The sequence shown here is derived from an EMBL/GenBank/DDBJ whole genome shotgun (WGS) entry which is preliminary data.</text>
</comment>
<evidence type="ECO:0000256" key="2">
    <source>
        <dbReference type="ARBA" id="ARBA00010790"/>
    </source>
</evidence>
<evidence type="ECO:0000313" key="8">
    <source>
        <dbReference type="Proteomes" id="UP000271010"/>
    </source>
</evidence>
<evidence type="ECO:0000313" key="7">
    <source>
        <dbReference type="EMBL" id="RNI32982.1"/>
    </source>
</evidence>
<dbReference type="OrthoDB" id="9798604at2"/>
<keyword evidence="5" id="KW-0560">Oxidoreductase</keyword>
<dbReference type="SUPFAM" id="SSF51905">
    <property type="entry name" value="FAD/NAD(P)-binding domain"/>
    <property type="match status" value="1"/>
</dbReference>
<dbReference type="InterPro" id="IPR007867">
    <property type="entry name" value="GMC_OxRtase_C"/>
</dbReference>
<name>A0A3M9N5B7_9BACT</name>
<dbReference type="Pfam" id="PF05199">
    <property type="entry name" value="GMC_oxred_C"/>
    <property type="match status" value="1"/>
</dbReference>
<reference evidence="7 8" key="1">
    <citation type="submission" date="2018-11" db="EMBL/GenBank/DDBJ databases">
        <title>Rufibacter latericius sp. nov., isolated from water in Baiyang Lake.</title>
        <authorList>
            <person name="Yang Y."/>
        </authorList>
    </citation>
    <scope>NUCLEOTIDE SEQUENCE [LARGE SCALE GENOMIC DNA]</scope>
    <source>
        <strain evidence="7 8">MCC P1</strain>
    </source>
</reference>
<dbReference type="Proteomes" id="UP000271010">
    <property type="component" value="Unassembled WGS sequence"/>
</dbReference>
<evidence type="ECO:0000256" key="1">
    <source>
        <dbReference type="ARBA" id="ARBA00001974"/>
    </source>
</evidence>
<dbReference type="GO" id="GO:0016614">
    <property type="term" value="F:oxidoreductase activity, acting on CH-OH group of donors"/>
    <property type="evidence" value="ECO:0007669"/>
    <property type="project" value="InterPro"/>
</dbReference>
<keyword evidence="8" id="KW-1185">Reference proteome</keyword>
<dbReference type="Gene3D" id="3.50.50.60">
    <property type="entry name" value="FAD/NAD(P)-binding domain"/>
    <property type="match status" value="2"/>
</dbReference>
<dbReference type="InterPro" id="IPR036188">
    <property type="entry name" value="FAD/NAD-bd_sf"/>
</dbReference>
<feature type="domain" description="Glucose-methanol-choline oxidoreductase C-terminal" evidence="6">
    <location>
        <begin position="393"/>
        <end position="520"/>
    </location>
</feature>
<dbReference type="PANTHER" id="PTHR42784">
    <property type="entry name" value="PYRANOSE 2-OXIDASE"/>
    <property type="match status" value="1"/>
</dbReference>
<dbReference type="RefSeq" id="WP_123131181.1">
    <property type="nucleotide sequence ID" value="NZ_RJJE01000001.1"/>
</dbReference>
<comment type="cofactor">
    <cofactor evidence="1">
        <name>FAD</name>
        <dbReference type="ChEBI" id="CHEBI:57692"/>
    </cofactor>
</comment>
<dbReference type="InterPro" id="IPR051473">
    <property type="entry name" value="P2Ox-like"/>
</dbReference>
<keyword evidence="4" id="KW-0274">FAD</keyword>
<proteinExistence type="inferred from homology"/>
<dbReference type="AlphaFoldDB" id="A0A3M9N5B7"/>
<sequence>MIVSKEHLIHGQEISADLCIIGGGPAAISVALGFVSSNYKVVLVAGGDWRQTCINRDLYKGEVSPPGSHEPPERMRRRQFGGGSAVWAGRCVPFDPIDFRYRPWVPESEWPIAYEEMLPYFERSCGICQIGFFKFNAHEVFPARQKEIIPGFDSYAFVSNSLERYSTPINFAKAYKEQLEQSSAITVLLDSHAVSLQMQHGGEKISSLLVAAGTSTIQITAGKYVLASGGIENPRLLLASRNNYFPTGIGNQHDNVGRYYMTHITGTYLQVNPVCRDKILFNYEKDSQGIFCRRRWWVPEQTQEDLELLNTIFYLSYPTSTNTEKGLISSAVYAAAKHLSEVTGLRQFLRKEIQRMSSIPPRLERLYNLGLPAMLPSKKSKYWGLFFSAEQVPNRESRITLAKKQLDAFGMPRVDIQIAFKECDVESLVKAHNLFADRYREKKLGEIRYSEEGFRAYLRERFRSFNSYAHHMGTTRMADIPEKGVVDRNAKVFGVDNLFVAGASTFPTGGHANPTVTVVAQSLMLADHLKEVLACRRETVTMT</sequence>
<protein>
    <submittedName>
        <fullName evidence="7">GMC family oxidoreductase</fullName>
    </submittedName>
</protein>
<evidence type="ECO:0000256" key="5">
    <source>
        <dbReference type="ARBA" id="ARBA00023002"/>
    </source>
</evidence>
<gene>
    <name evidence="7" type="ORF">EFA69_00730</name>
</gene>
<evidence type="ECO:0000259" key="6">
    <source>
        <dbReference type="Pfam" id="PF05199"/>
    </source>
</evidence>
<accession>A0A3M9N5B7</accession>
<comment type="similarity">
    <text evidence="2">Belongs to the GMC oxidoreductase family.</text>
</comment>
<dbReference type="PANTHER" id="PTHR42784:SF1">
    <property type="entry name" value="PYRANOSE 2-OXIDASE"/>
    <property type="match status" value="1"/>
</dbReference>